<dbReference type="EMBL" id="VDEP01000069">
    <property type="protein sequence ID" value="KAA1134348.1"/>
    <property type="molecule type" value="Genomic_DNA"/>
</dbReference>
<organism evidence="2 3">
    <name type="scientific">Puccinia graminis f. sp. tritici</name>
    <dbReference type="NCBI Taxonomy" id="56615"/>
    <lineage>
        <taxon>Eukaryota</taxon>
        <taxon>Fungi</taxon>
        <taxon>Dikarya</taxon>
        <taxon>Basidiomycota</taxon>
        <taxon>Pucciniomycotina</taxon>
        <taxon>Pucciniomycetes</taxon>
        <taxon>Pucciniales</taxon>
        <taxon>Pucciniaceae</taxon>
        <taxon>Puccinia</taxon>
    </lineage>
</organism>
<reference evidence="2 3" key="1">
    <citation type="submission" date="2019-05" db="EMBL/GenBank/DDBJ databases">
        <title>Emergence of the Ug99 lineage of the wheat stem rust pathogen through somatic hybridization.</title>
        <authorList>
            <person name="Li F."/>
            <person name="Upadhyaya N.M."/>
            <person name="Sperschneider J."/>
            <person name="Matny O."/>
            <person name="Nguyen-Phuc H."/>
            <person name="Mago R."/>
            <person name="Raley C."/>
            <person name="Miller M.E."/>
            <person name="Silverstein K.A.T."/>
            <person name="Henningsen E."/>
            <person name="Hirsch C.D."/>
            <person name="Visser B."/>
            <person name="Pretorius Z.A."/>
            <person name="Steffenson B.J."/>
            <person name="Schwessinger B."/>
            <person name="Dodds P.N."/>
            <person name="Figueroa M."/>
        </authorList>
    </citation>
    <scope>NUCLEOTIDE SEQUENCE [LARGE SCALE GENOMIC DNA]</scope>
    <source>
        <strain evidence="2 3">Ug99</strain>
    </source>
</reference>
<dbReference type="Proteomes" id="UP000325313">
    <property type="component" value="Unassembled WGS sequence"/>
</dbReference>
<gene>
    <name evidence="2" type="ORF">PGTUg99_035448</name>
</gene>
<dbReference type="AlphaFoldDB" id="A0A5B0S8X7"/>
<name>A0A5B0S8X7_PUCGR</name>
<protein>
    <submittedName>
        <fullName evidence="2">Uncharacterized protein</fullName>
    </submittedName>
</protein>
<comment type="caution">
    <text evidence="2">The sequence shown here is derived from an EMBL/GenBank/DDBJ whole genome shotgun (WGS) entry which is preliminary data.</text>
</comment>
<evidence type="ECO:0000313" key="2">
    <source>
        <dbReference type="EMBL" id="KAA1134348.1"/>
    </source>
</evidence>
<sequence length="77" mass="8655">MRRGGGKTKRSPTKLITQTTRRGGFARPRVVRIELSERRRRPSGTRSPRIALNRRLPGPRGNRQPALPPPTVPNLVP</sequence>
<feature type="region of interest" description="Disordered" evidence="1">
    <location>
        <begin position="1"/>
        <end position="77"/>
    </location>
</feature>
<evidence type="ECO:0000313" key="3">
    <source>
        <dbReference type="Proteomes" id="UP000325313"/>
    </source>
</evidence>
<feature type="compositionally biased region" description="Basic residues" evidence="1">
    <location>
        <begin position="1"/>
        <end position="12"/>
    </location>
</feature>
<feature type="compositionally biased region" description="Pro residues" evidence="1">
    <location>
        <begin position="66"/>
        <end position="77"/>
    </location>
</feature>
<proteinExistence type="predicted"/>
<accession>A0A5B0S8X7</accession>
<evidence type="ECO:0000256" key="1">
    <source>
        <dbReference type="SAM" id="MobiDB-lite"/>
    </source>
</evidence>